<evidence type="ECO:0000313" key="13">
    <source>
        <dbReference type="Proteomes" id="UP000722791"/>
    </source>
</evidence>
<feature type="region of interest" description="Disordered" evidence="10">
    <location>
        <begin position="213"/>
        <end position="233"/>
    </location>
</feature>
<feature type="compositionally biased region" description="Polar residues" evidence="10">
    <location>
        <begin position="1047"/>
        <end position="1061"/>
    </location>
</feature>
<evidence type="ECO:0000256" key="4">
    <source>
        <dbReference type="ARBA" id="ARBA00014053"/>
    </source>
</evidence>
<dbReference type="GO" id="GO:0030496">
    <property type="term" value="C:midbody"/>
    <property type="evidence" value="ECO:0007669"/>
    <property type="project" value="UniProtKB-SubCell"/>
</dbReference>
<name>A0A8J4D2M5_9CHLO</name>
<evidence type="ECO:0000256" key="2">
    <source>
        <dbReference type="ARBA" id="ARBA00004214"/>
    </source>
</evidence>
<dbReference type="PANTHER" id="PTHR31477:SF1">
    <property type="entry name" value="CENTROSOMAL PROTEIN OF 44 KDA"/>
    <property type="match status" value="1"/>
</dbReference>
<dbReference type="InterPro" id="IPR033603">
    <property type="entry name" value="CEP44"/>
</dbReference>
<gene>
    <name evidence="12" type="ORF">Vretimale_340</name>
</gene>
<comment type="caution">
    <text evidence="12">The sequence shown here is derived from an EMBL/GenBank/DDBJ whole genome shotgun (WGS) entry which is preliminary data.</text>
</comment>
<feature type="compositionally biased region" description="Low complexity" evidence="10">
    <location>
        <begin position="1023"/>
        <end position="1040"/>
    </location>
</feature>
<comment type="function">
    <text evidence="8">Centriole-enriched microtubule-binding protein involved in centriole biogenesis. In collaboration with CEP295 and POC1B, is required for the centriole-to-centrosome conversion by ensuring the formation of bona fide centriole wall. Functions as a linker component that maintains centrosome cohesion. Associates with CROCC and regulates its stability and localization to the centrosome.</text>
</comment>
<feature type="compositionally biased region" description="Low complexity" evidence="10">
    <location>
        <begin position="847"/>
        <end position="860"/>
    </location>
</feature>
<feature type="non-terminal residue" evidence="12">
    <location>
        <position position="1193"/>
    </location>
</feature>
<feature type="region of interest" description="Disordered" evidence="10">
    <location>
        <begin position="466"/>
        <end position="517"/>
    </location>
</feature>
<dbReference type="Pfam" id="PF15007">
    <property type="entry name" value="CEP44"/>
    <property type="match status" value="1"/>
</dbReference>
<dbReference type="AlphaFoldDB" id="A0A8J4D2M5"/>
<feature type="region of interest" description="Disordered" evidence="10">
    <location>
        <begin position="982"/>
        <end position="1061"/>
    </location>
</feature>
<feature type="compositionally biased region" description="Low complexity" evidence="10">
    <location>
        <begin position="484"/>
        <end position="506"/>
    </location>
</feature>
<dbReference type="GO" id="GO:0000922">
    <property type="term" value="C:spindle pole"/>
    <property type="evidence" value="ECO:0007669"/>
    <property type="project" value="UniProtKB-SubCell"/>
</dbReference>
<feature type="coiled-coil region" evidence="9">
    <location>
        <begin position="533"/>
        <end position="592"/>
    </location>
</feature>
<dbReference type="EMBL" id="BNCQ01000001">
    <property type="protein sequence ID" value="GIL94178.1"/>
    <property type="molecule type" value="Genomic_DNA"/>
</dbReference>
<dbReference type="PANTHER" id="PTHR31477">
    <property type="entry name" value="CENTROSOMAL PROTEIN OF 44 KDA"/>
    <property type="match status" value="1"/>
</dbReference>
<feature type="region of interest" description="Disordered" evidence="10">
    <location>
        <begin position="847"/>
        <end position="869"/>
    </location>
</feature>
<evidence type="ECO:0000259" key="11">
    <source>
        <dbReference type="Pfam" id="PF15007"/>
    </source>
</evidence>
<feature type="compositionally biased region" description="Low complexity" evidence="10">
    <location>
        <begin position="168"/>
        <end position="195"/>
    </location>
</feature>
<protein>
    <recommendedName>
        <fullName evidence="4">Centrosomal protein of 44 kDa</fullName>
    </recommendedName>
</protein>
<feature type="region of interest" description="Disordered" evidence="10">
    <location>
        <begin position="168"/>
        <end position="201"/>
    </location>
</feature>
<evidence type="ECO:0000256" key="7">
    <source>
        <dbReference type="ARBA" id="ARBA00023212"/>
    </source>
</evidence>
<evidence type="ECO:0000256" key="6">
    <source>
        <dbReference type="ARBA" id="ARBA00023054"/>
    </source>
</evidence>
<evidence type="ECO:0000256" key="10">
    <source>
        <dbReference type="SAM" id="MobiDB-lite"/>
    </source>
</evidence>
<sequence>MLMKLRLGDPVALLPLFNFTLLKFSRHVARFIVQHGFELAGKTDQRFVESCFKLFRDVLNVRTVLTPAQFFEHGYAERKVLLLCDIIAVCKKLHNEEVRQERLAALKATRQHQVGSRLVAPRKSSPQVKVVRNDDMEIQQVLAPQHLPNASDGAQSVYKPKRVVAISRSPSQSPSLQPAAAKVISQPQSSPHSSHLGSHGCDLELTFRPLASVSTGQVPQRQAPAGSAAAPPPIRTWFMNPAFAGSEDGNGDLGLGTGVDVGASGRPDSRAWWRVSHSPLEQPFWRSGGETAAAAGHPMASADSSAGGAADNGRHLFFGRQTAVATTTVGASQGNLRHVVPKEPGLHTQQRQLERATVQLPQHQAAAVVQRKGGAAAAVVQPVAVGSNCAGAAASGSSHTFGARDLDEWSFSKYFGPGKAKPQRQAGNSAGDDTDDSSQHGAGDSDDGDDANIQEPSKLVVETEANLDTDGNPSDQDHRFASTRSPAGRRGGAHAASSAPAAGASPTRRQQRHQVPGVTSIAADGSSVAVDWSAQLVKLEQETQQQLQQLQSKLASAEEELEKTRSEARHTREVLQARVTVLEGRVRFLECELELCVRRIPGQDLPRAGSPGRSPPPAPGGIATEPSLSWNSPGRPRSAASTAHRRSQEPPPPPAPPSNGAAGTQHDDASAAAPTAVGLAPIYSNHQDLSLVTDTAQANPVIPPATSSMPGLAAEEECHVRQSVPVRAGGGAGTRWDGHNIVPAAAPLHGNTAAYSLHTLRDGTRGQAAQSGATAPAPGQGLTQYDRGNLPGIKPATSQPSSLPGGTRHRGPSTFSPMPQPTFSFQPSNLMQRVASAAVQPHPYHHQQQQEQQHLLQQHQSWGSTSEDGRLAGLLASGSESHFFGVSTDGAQASAQFTTGPESVGDVGQGGLHLNVSTSSVASGHVSSSSDTGARNLALNGTEDRAAGAVPWNAVAGGLYRHQAWRGPERAIVRGAGRESILSRQTAARDGPAAYGSQRQQQQDDAPFPGPGPAGFVSCAPTSQQQSQAASTAVSSHAQALGHQPGPASSGSVNGATGSVNTESLVAPPIAGGELGGGNAFSSGAPGTAGVSGGGPLNTEDVINSLYLRYTEAQDFLQTLRHPSPTSLSTAELQAPGCEAVLPLALLLPDPQTRRSPLRRRLCHLVLPQLIFPHRRLAASDPYHQRPDQTSPG</sequence>
<feature type="compositionally biased region" description="Low complexity" evidence="10">
    <location>
        <begin position="219"/>
        <end position="229"/>
    </location>
</feature>
<feature type="domain" description="Centrosomal CEP44" evidence="11">
    <location>
        <begin position="4"/>
        <end position="102"/>
    </location>
</feature>
<keyword evidence="6 9" id="KW-0175">Coiled coil</keyword>
<feature type="region of interest" description="Disordered" evidence="10">
    <location>
        <begin position="602"/>
        <end position="669"/>
    </location>
</feature>
<evidence type="ECO:0000256" key="5">
    <source>
        <dbReference type="ARBA" id="ARBA00022490"/>
    </source>
</evidence>
<dbReference type="GO" id="GO:0005814">
    <property type="term" value="C:centriole"/>
    <property type="evidence" value="ECO:0007669"/>
    <property type="project" value="UniProtKB-SubCell"/>
</dbReference>
<evidence type="ECO:0000313" key="12">
    <source>
        <dbReference type="EMBL" id="GIL94178.1"/>
    </source>
</evidence>
<accession>A0A8J4D2M5</accession>
<proteinExistence type="predicted"/>
<feature type="region of interest" description="Disordered" evidence="10">
    <location>
        <begin position="763"/>
        <end position="820"/>
    </location>
</feature>
<keyword evidence="5" id="KW-0963">Cytoplasm</keyword>
<evidence type="ECO:0000256" key="1">
    <source>
        <dbReference type="ARBA" id="ARBA00004114"/>
    </source>
</evidence>
<evidence type="ECO:0000256" key="8">
    <source>
        <dbReference type="ARBA" id="ARBA00046235"/>
    </source>
</evidence>
<comment type="subcellular location">
    <subcellularLocation>
        <location evidence="1">Cytoplasm</location>
        <location evidence="1">Cytoskeleton</location>
        <location evidence="1">Microtubule organizing center</location>
        <location evidence="1">Centrosome</location>
        <location evidence="1">Centriole</location>
    </subcellularLocation>
    <subcellularLocation>
        <location evidence="3">Cytoplasm</location>
        <location evidence="3">Cytoskeleton</location>
        <location evidence="3">Spindle pole</location>
    </subcellularLocation>
    <subcellularLocation>
        <location evidence="2">Midbody</location>
    </subcellularLocation>
</comment>
<feature type="region of interest" description="Disordered" evidence="10">
    <location>
        <begin position="414"/>
        <end position="453"/>
    </location>
</feature>
<evidence type="ECO:0000256" key="3">
    <source>
        <dbReference type="ARBA" id="ARBA00004647"/>
    </source>
</evidence>
<keyword evidence="7" id="KW-0206">Cytoskeleton</keyword>
<dbReference type="Proteomes" id="UP000722791">
    <property type="component" value="Unassembled WGS sequence"/>
</dbReference>
<reference evidence="12" key="1">
    <citation type="journal article" date="2021" name="Proc. Natl. Acad. Sci. U.S.A.">
        <title>Three genomes in the algal genus Volvox reveal the fate of a haploid sex-determining region after a transition to homothallism.</title>
        <authorList>
            <person name="Yamamoto K."/>
            <person name="Hamaji T."/>
            <person name="Kawai-Toyooka H."/>
            <person name="Matsuzaki R."/>
            <person name="Takahashi F."/>
            <person name="Nishimura Y."/>
            <person name="Kawachi M."/>
            <person name="Noguchi H."/>
            <person name="Minakuchi Y."/>
            <person name="Umen J.G."/>
            <person name="Toyoda A."/>
            <person name="Nozaki H."/>
        </authorList>
    </citation>
    <scope>NUCLEOTIDE SEQUENCE</scope>
    <source>
        <strain evidence="12">NIES-3785</strain>
    </source>
</reference>
<evidence type="ECO:0000256" key="9">
    <source>
        <dbReference type="SAM" id="Coils"/>
    </source>
</evidence>
<dbReference type="InterPro" id="IPR029157">
    <property type="entry name" value="CEP44_CC"/>
</dbReference>
<organism evidence="12 13">
    <name type="scientific">Volvox reticuliferus</name>
    <dbReference type="NCBI Taxonomy" id="1737510"/>
    <lineage>
        <taxon>Eukaryota</taxon>
        <taxon>Viridiplantae</taxon>
        <taxon>Chlorophyta</taxon>
        <taxon>core chlorophytes</taxon>
        <taxon>Chlorophyceae</taxon>
        <taxon>CS clade</taxon>
        <taxon>Chlamydomonadales</taxon>
        <taxon>Volvocaceae</taxon>
        <taxon>Volvox</taxon>
    </lineage>
</organism>